<dbReference type="OrthoDB" id="267323at2759"/>
<sequence>MSVVLSDGEDANHKSNEDDADSTVTGNNTGNHMARTGKRWSGSSSRRPQLKGLGSDNVHENVATGDHIFPGQLYSTESGRLFHAGKIIIVLVGLPATSKTLLSVAITRYTKWLGVKTKSFHVSEYRRRQGTEVPDDYFSALPTTKEGLEVRGKIFGLVFDDMVNFFQETKGQLAIYDALNIRRSERKELETKFSAFNIKVLFIESVLTDAELVNRNIKMAAQSFDYQGVPKHQARNSFMQRLLVNKPLYEEIIPEENLSYVKYINSGQRLIVNNNRYGYLINKIVFFLMNVRDKRGCVYFARCGTSDNDRYIDDEVLNKEGRRYSKILTEAVLDRINSKRLSRNGTPTFASKASTPTPEGLVMNESSGLIPTVTTLQRTLSRGNHKVRQIQSWDGADDDSFVVWTAPRKRTYDTAKYFLEKGIAVRQRFQLQQLHPGVVADLTEEEIKAQYPKEYSEYIKDKYHYRFPRAESYHDLAVRMEPLLLEIERMCGDVLIIGHESTLKVLYGYLMACTCEELPSLEFPRDEIVEISFSPFQNKAERLPLTTA</sequence>
<dbReference type="Pfam" id="PF01591">
    <property type="entry name" value="6PF2K"/>
    <property type="match status" value="1"/>
</dbReference>
<dbReference type="GO" id="GO:0005524">
    <property type="term" value="F:ATP binding"/>
    <property type="evidence" value="ECO:0007669"/>
    <property type="project" value="UniProtKB-KW"/>
</dbReference>
<dbReference type="SUPFAM" id="SSF52540">
    <property type="entry name" value="P-loop containing nucleoside triphosphate hydrolases"/>
    <property type="match status" value="1"/>
</dbReference>
<dbReference type="GO" id="GO:0004331">
    <property type="term" value="F:fructose-2,6-bisphosphate 2-phosphatase activity"/>
    <property type="evidence" value="ECO:0007669"/>
    <property type="project" value="TreeGrafter"/>
</dbReference>
<name>A0A7H9AZ91_ZYGMR</name>
<dbReference type="EMBL" id="CP058604">
    <property type="protein sequence ID" value="QLG70912.1"/>
    <property type="molecule type" value="Genomic_DNA"/>
</dbReference>
<evidence type="ECO:0000256" key="1">
    <source>
        <dbReference type="ARBA" id="ARBA00022741"/>
    </source>
</evidence>
<dbReference type="AlphaFoldDB" id="A0A7H9AZ91"/>
<dbReference type="InterPro" id="IPR029033">
    <property type="entry name" value="His_PPase_superfam"/>
</dbReference>
<evidence type="ECO:0000256" key="3">
    <source>
        <dbReference type="SAM" id="MobiDB-lite"/>
    </source>
</evidence>
<keyword evidence="1" id="KW-0547">Nucleotide-binding</keyword>
<organism evidence="5 6">
    <name type="scientific">Zygotorulaspora mrakii</name>
    <name type="common">Zygosaccharomyces mrakii</name>
    <dbReference type="NCBI Taxonomy" id="42260"/>
    <lineage>
        <taxon>Eukaryota</taxon>
        <taxon>Fungi</taxon>
        <taxon>Dikarya</taxon>
        <taxon>Ascomycota</taxon>
        <taxon>Saccharomycotina</taxon>
        <taxon>Saccharomycetes</taxon>
        <taxon>Saccharomycetales</taxon>
        <taxon>Saccharomycetaceae</taxon>
        <taxon>Zygotorulaspora</taxon>
    </lineage>
</organism>
<evidence type="ECO:0000313" key="5">
    <source>
        <dbReference type="EMBL" id="QLG70912.1"/>
    </source>
</evidence>
<dbReference type="PIRSF" id="PIRSF000709">
    <property type="entry name" value="6PFK_2-Ptase"/>
    <property type="match status" value="1"/>
</dbReference>
<dbReference type="Gene3D" id="3.40.50.1240">
    <property type="entry name" value="Phosphoglycerate mutase-like"/>
    <property type="match status" value="1"/>
</dbReference>
<dbReference type="InterPro" id="IPR013079">
    <property type="entry name" value="6Phosfructo_kin"/>
</dbReference>
<feature type="compositionally biased region" description="Polar residues" evidence="3">
    <location>
        <begin position="22"/>
        <end position="31"/>
    </location>
</feature>
<evidence type="ECO:0000256" key="2">
    <source>
        <dbReference type="ARBA" id="ARBA00022840"/>
    </source>
</evidence>
<dbReference type="InterPro" id="IPR027417">
    <property type="entry name" value="P-loop_NTPase"/>
</dbReference>
<keyword evidence="6" id="KW-1185">Reference proteome</keyword>
<keyword evidence="2" id="KW-0067">ATP-binding</keyword>
<feature type="region of interest" description="Disordered" evidence="3">
    <location>
        <begin position="1"/>
        <end position="56"/>
    </location>
</feature>
<dbReference type="RefSeq" id="XP_037142640.1">
    <property type="nucleotide sequence ID" value="XM_037286745.1"/>
</dbReference>
<evidence type="ECO:0000259" key="4">
    <source>
        <dbReference type="Pfam" id="PF01591"/>
    </source>
</evidence>
<dbReference type="GO" id="GO:0005829">
    <property type="term" value="C:cytosol"/>
    <property type="evidence" value="ECO:0007669"/>
    <property type="project" value="TreeGrafter"/>
</dbReference>
<reference evidence="5 6" key="1">
    <citation type="submission" date="2020-07" db="EMBL/GenBank/DDBJ databases">
        <title>The yeast mating-type switching endonuclease HO is a domesticated member of an unorthodox homing genetic element family.</title>
        <authorList>
            <person name="Coughlan A.Y."/>
            <person name="Lombardi L."/>
            <person name="Braun-Galleani S."/>
            <person name="Martos A.R."/>
            <person name="Galeote V."/>
            <person name="Bigey F."/>
            <person name="Dequin S."/>
            <person name="Byrne K.P."/>
            <person name="Wolfe K.H."/>
        </authorList>
    </citation>
    <scope>NUCLEOTIDE SEQUENCE [LARGE SCALE GENOMIC DNA]</scope>
    <source>
        <strain evidence="5 6">NRRL Y-6702</strain>
    </source>
</reference>
<accession>A0A7H9AZ91</accession>
<dbReference type="GO" id="GO:0006003">
    <property type="term" value="P:fructose 2,6-bisphosphate metabolic process"/>
    <property type="evidence" value="ECO:0007669"/>
    <property type="project" value="InterPro"/>
</dbReference>
<evidence type="ECO:0000313" key="6">
    <source>
        <dbReference type="Proteomes" id="UP000509704"/>
    </source>
</evidence>
<dbReference type="Pfam" id="PF00300">
    <property type="entry name" value="His_Phos_1"/>
    <property type="match status" value="1"/>
</dbReference>
<dbReference type="GeneID" id="59234549"/>
<dbReference type="CDD" id="cd07067">
    <property type="entry name" value="HP_PGM_like"/>
    <property type="match status" value="1"/>
</dbReference>
<dbReference type="Gene3D" id="3.40.50.300">
    <property type="entry name" value="P-loop containing nucleotide triphosphate hydrolases"/>
    <property type="match status" value="1"/>
</dbReference>
<dbReference type="PANTHER" id="PTHR10606:SF39">
    <property type="entry name" value="6-PHOSPHOFRUCTO-2-KINASE_FRUCTOSE-2,6-BISPHOSPHATASE YLR345W-RELATED"/>
    <property type="match status" value="1"/>
</dbReference>
<dbReference type="SUPFAM" id="SSF53254">
    <property type="entry name" value="Phosphoglycerate mutase-like"/>
    <property type="match status" value="1"/>
</dbReference>
<dbReference type="GO" id="GO:0006000">
    <property type="term" value="P:fructose metabolic process"/>
    <property type="evidence" value="ECO:0007669"/>
    <property type="project" value="InterPro"/>
</dbReference>
<proteinExistence type="predicted"/>
<dbReference type="InterPro" id="IPR013078">
    <property type="entry name" value="His_Pase_superF_clade-1"/>
</dbReference>
<dbReference type="KEGG" id="zmk:HG535_0A08580"/>
<feature type="domain" description="6-phosphofructo-2-kinase" evidence="4">
    <location>
        <begin position="77"/>
        <end position="293"/>
    </location>
</feature>
<protein>
    <recommendedName>
        <fullName evidence="4">6-phosphofructo-2-kinase domain-containing protein</fullName>
    </recommendedName>
</protein>
<dbReference type="Proteomes" id="UP000509704">
    <property type="component" value="Chromosome 1"/>
</dbReference>
<dbReference type="PANTHER" id="PTHR10606">
    <property type="entry name" value="6-PHOSPHOFRUCTO-2-KINASE/FRUCTOSE-2,6-BISPHOSPHATASE"/>
    <property type="match status" value="1"/>
</dbReference>
<dbReference type="GO" id="GO:0003873">
    <property type="term" value="F:6-phosphofructo-2-kinase activity"/>
    <property type="evidence" value="ECO:0007669"/>
    <property type="project" value="InterPro"/>
</dbReference>
<gene>
    <name evidence="5" type="ORF">HG535_0A08580</name>
</gene>
<dbReference type="InterPro" id="IPR003094">
    <property type="entry name" value="6Pfruct_kin"/>
</dbReference>